<reference evidence="2" key="1">
    <citation type="journal article" date="2014" name="Int. J. Syst. Evol. Microbiol.">
        <title>Complete genome sequence of Corynebacterium casei LMG S-19264T (=DSM 44701T), isolated from a smear-ripened cheese.</title>
        <authorList>
            <consortium name="US DOE Joint Genome Institute (JGI-PGF)"/>
            <person name="Walter F."/>
            <person name="Albersmeier A."/>
            <person name="Kalinowski J."/>
            <person name="Ruckert C."/>
        </authorList>
    </citation>
    <scope>NUCLEOTIDE SEQUENCE</scope>
    <source>
        <strain evidence="2">KCTC 23732</strain>
    </source>
</reference>
<accession>A0A918JIA1</accession>
<dbReference type="EMBL" id="BMYS01000004">
    <property type="protein sequence ID" value="GGW81334.1"/>
    <property type="molecule type" value="Genomic_DNA"/>
</dbReference>
<proteinExistence type="predicted"/>
<sequence>MSSVPGTRGYAQKPEKFAKDYESVTFEKVHKPVRHYYPIHNKLASILDIGAGTGRDAAALARAGHFVDAVEPTAGMREHGQQLHANEQINWIDDNLPHLHKIVASHKKYDLLLLTAVWMHLTPEERETAMRVCKNLLLPGGVMSLSLRHGPVPADRHMFDIPDEEVIELGKAHGLHLLHHSVHKGDTLGRNEIHWSYVVFSAAPSA</sequence>
<keyword evidence="3" id="KW-1185">Reference proteome</keyword>
<reference evidence="2" key="2">
    <citation type="submission" date="2020-09" db="EMBL/GenBank/DDBJ databases">
        <authorList>
            <person name="Sun Q."/>
            <person name="Kim S."/>
        </authorList>
    </citation>
    <scope>NUCLEOTIDE SEQUENCE</scope>
    <source>
        <strain evidence="2">KCTC 23732</strain>
    </source>
</reference>
<dbReference type="AlphaFoldDB" id="A0A918JIA1"/>
<dbReference type="Pfam" id="PF13649">
    <property type="entry name" value="Methyltransf_25"/>
    <property type="match status" value="1"/>
</dbReference>
<dbReference type="InterPro" id="IPR029063">
    <property type="entry name" value="SAM-dependent_MTases_sf"/>
</dbReference>
<evidence type="ECO:0000259" key="1">
    <source>
        <dbReference type="Pfam" id="PF13649"/>
    </source>
</evidence>
<dbReference type="Gene3D" id="3.40.50.150">
    <property type="entry name" value="Vaccinia Virus protein VP39"/>
    <property type="match status" value="1"/>
</dbReference>
<dbReference type="RefSeq" id="WP_189384259.1">
    <property type="nucleotide sequence ID" value="NZ_BAABFY010000056.1"/>
</dbReference>
<comment type="caution">
    <text evidence="2">The sequence shown here is derived from an EMBL/GenBank/DDBJ whole genome shotgun (WGS) entry which is preliminary data.</text>
</comment>
<name>A0A918JIA1_9BURK</name>
<protein>
    <recommendedName>
        <fullName evidence="1">Methyltransferase domain-containing protein</fullName>
    </recommendedName>
</protein>
<dbReference type="CDD" id="cd02440">
    <property type="entry name" value="AdoMet_MTases"/>
    <property type="match status" value="1"/>
</dbReference>
<evidence type="ECO:0000313" key="2">
    <source>
        <dbReference type="EMBL" id="GGW81334.1"/>
    </source>
</evidence>
<organism evidence="2 3">
    <name type="scientific">Advenella faeciporci</name>
    <dbReference type="NCBI Taxonomy" id="797535"/>
    <lineage>
        <taxon>Bacteria</taxon>
        <taxon>Pseudomonadati</taxon>
        <taxon>Pseudomonadota</taxon>
        <taxon>Betaproteobacteria</taxon>
        <taxon>Burkholderiales</taxon>
        <taxon>Alcaligenaceae</taxon>
    </lineage>
</organism>
<evidence type="ECO:0000313" key="3">
    <source>
        <dbReference type="Proteomes" id="UP000608345"/>
    </source>
</evidence>
<gene>
    <name evidence="2" type="ORF">GCM10011450_08990</name>
</gene>
<feature type="domain" description="Methyltransferase" evidence="1">
    <location>
        <begin position="46"/>
        <end position="141"/>
    </location>
</feature>
<dbReference type="SUPFAM" id="SSF53335">
    <property type="entry name" value="S-adenosyl-L-methionine-dependent methyltransferases"/>
    <property type="match status" value="1"/>
</dbReference>
<dbReference type="Proteomes" id="UP000608345">
    <property type="component" value="Unassembled WGS sequence"/>
</dbReference>
<dbReference type="InterPro" id="IPR041698">
    <property type="entry name" value="Methyltransf_25"/>
</dbReference>